<dbReference type="EMBL" id="AGUD01000035">
    <property type="protein sequence ID" value="EHN12304.1"/>
    <property type="molecule type" value="Genomic_DNA"/>
</dbReference>
<dbReference type="GO" id="GO:0016491">
    <property type="term" value="F:oxidoreductase activity"/>
    <property type="evidence" value="ECO:0007669"/>
    <property type="project" value="InterPro"/>
</dbReference>
<dbReference type="SUPFAM" id="SSF52833">
    <property type="entry name" value="Thioredoxin-like"/>
    <property type="match status" value="1"/>
</dbReference>
<organism evidence="2 3">
    <name type="scientific">Patulibacter medicamentivorans</name>
    <dbReference type="NCBI Taxonomy" id="1097667"/>
    <lineage>
        <taxon>Bacteria</taxon>
        <taxon>Bacillati</taxon>
        <taxon>Actinomycetota</taxon>
        <taxon>Thermoleophilia</taxon>
        <taxon>Solirubrobacterales</taxon>
        <taxon>Patulibacteraceae</taxon>
        <taxon>Patulibacter</taxon>
    </lineage>
</organism>
<dbReference type="Proteomes" id="UP000005143">
    <property type="component" value="Unassembled WGS sequence"/>
</dbReference>
<dbReference type="InterPro" id="IPR036249">
    <property type="entry name" value="Thioredoxin-like_sf"/>
</dbReference>
<keyword evidence="3" id="KW-1185">Reference proteome</keyword>
<dbReference type="RefSeq" id="WP_007571175.1">
    <property type="nucleotide sequence ID" value="NZ_AGUD01000035.1"/>
</dbReference>
<dbReference type="InterPro" id="IPR001853">
    <property type="entry name" value="DSBA-like_thioredoxin_dom"/>
</dbReference>
<accession>H0E1Z6</accession>
<evidence type="ECO:0000259" key="1">
    <source>
        <dbReference type="Pfam" id="PF01323"/>
    </source>
</evidence>
<name>H0E1Z6_9ACTN</name>
<dbReference type="Pfam" id="PF01323">
    <property type="entry name" value="DSBA"/>
    <property type="match status" value="1"/>
</dbReference>
<dbReference type="OrthoDB" id="117402at2"/>
<feature type="domain" description="DSBA-like thioredoxin" evidence="1">
    <location>
        <begin position="69"/>
        <end position="150"/>
    </location>
</feature>
<sequence>MDPAGTRPGAIRPDDHACGPLDGPPVVLYGDATCPRCQDATRFLRAAPVRLVWRHLVLRARGPRPRALAGALEAAARQDAFWPFLDRLLADPGRQDDPDLWALARELGLDVERFERDRRDEAATARIDADLADGLSAGASGTPAIVVAGGVDHGIPDEAWIQALLAERAT</sequence>
<gene>
    <name evidence="2" type="ORF">PAI11_08080</name>
</gene>
<dbReference type="Gene3D" id="3.40.30.10">
    <property type="entry name" value="Glutaredoxin"/>
    <property type="match status" value="1"/>
</dbReference>
<reference evidence="2 3" key="1">
    <citation type="journal article" date="2013" name="Biodegradation">
        <title>Quantitative proteomic analysis of ibuprofen-degrading Patulibacter sp. strain I11.</title>
        <authorList>
            <person name="Almeida B."/>
            <person name="Kjeldal H."/>
            <person name="Lolas I."/>
            <person name="Knudsen A.D."/>
            <person name="Carvalho G."/>
            <person name="Nielsen K.L."/>
            <person name="Barreto Crespo M.T."/>
            <person name="Stensballe A."/>
            <person name="Nielsen J.L."/>
        </authorList>
    </citation>
    <scope>NUCLEOTIDE SEQUENCE [LARGE SCALE GENOMIC DNA]</scope>
    <source>
        <strain evidence="2 3">I11</strain>
    </source>
</reference>
<evidence type="ECO:0000313" key="2">
    <source>
        <dbReference type="EMBL" id="EHN12304.1"/>
    </source>
</evidence>
<proteinExistence type="predicted"/>
<protein>
    <submittedName>
        <fullName evidence="2">Na+/H+ antiporter NhaA type</fullName>
    </submittedName>
</protein>
<comment type="caution">
    <text evidence="2">The sequence shown here is derived from an EMBL/GenBank/DDBJ whole genome shotgun (WGS) entry which is preliminary data.</text>
</comment>
<dbReference type="AlphaFoldDB" id="H0E1Z6"/>
<evidence type="ECO:0000313" key="3">
    <source>
        <dbReference type="Proteomes" id="UP000005143"/>
    </source>
</evidence>